<dbReference type="Gene3D" id="3.40.50.20">
    <property type="match status" value="1"/>
</dbReference>
<dbReference type="CDD" id="cd03360">
    <property type="entry name" value="LbH_AT_putative"/>
    <property type="match status" value="1"/>
</dbReference>
<accession>A0AAU7BS65</accession>
<feature type="active site" description="Proton acceptor" evidence="5">
    <location>
        <position position="137"/>
    </location>
</feature>
<organism evidence="8">
    <name type="scientific">Pontimicrobium sp. SW4</name>
    <dbReference type="NCBI Taxonomy" id="3153519"/>
    <lineage>
        <taxon>Bacteria</taxon>
        <taxon>Pseudomonadati</taxon>
        <taxon>Bacteroidota</taxon>
        <taxon>Flavobacteriia</taxon>
        <taxon>Flavobacteriales</taxon>
        <taxon>Flavobacteriaceae</taxon>
        <taxon>Pontimicrobium</taxon>
    </lineage>
</organism>
<dbReference type="Pfam" id="PF00132">
    <property type="entry name" value="Hexapep"/>
    <property type="match status" value="1"/>
</dbReference>
<keyword evidence="4" id="KW-0012">Acyltransferase</keyword>
<evidence type="ECO:0000256" key="6">
    <source>
        <dbReference type="PIRSR" id="PIRSR620019-2"/>
    </source>
</evidence>
<dbReference type="EMBL" id="CP157199">
    <property type="protein sequence ID" value="XBG60987.1"/>
    <property type="molecule type" value="Genomic_DNA"/>
</dbReference>
<dbReference type="PROSITE" id="PS00101">
    <property type="entry name" value="HEXAPEP_TRANSFERASES"/>
    <property type="match status" value="1"/>
</dbReference>
<dbReference type="Pfam" id="PF17836">
    <property type="entry name" value="PglD_N"/>
    <property type="match status" value="1"/>
</dbReference>
<dbReference type="InterPro" id="IPR001451">
    <property type="entry name" value="Hexapep"/>
</dbReference>
<evidence type="ECO:0000313" key="8">
    <source>
        <dbReference type="EMBL" id="XBG60987.1"/>
    </source>
</evidence>
<dbReference type="InterPro" id="IPR018357">
    <property type="entry name" value="Hexapep_transf_CS"/>
</dbReference>
<dbReference type="SUPFAM" id="SSF51161">
    <property type="entry name" value="Trimeric LpxA-like enzymes"/>
    <property type="match status" value="1"/>
</dbReference>
<protein>
    <submittedName>
        <fullName evidence="8">Acetyltransferase</fullName>
    </submittedName>
</protein>
<evidence type="ECO:0000259" key="7">
    <source>
        <dbReference type="Pfam" id="PF17836"/>
    </source>
</evidence>
<feature type="domain" description="PglD N-terminal" evidence="7">
    <location>
        <begin position="2"/>
        <end position="80"/>
    </location>
</feature>
<dbReference type="InterPro" id="IPR041561">
    <property type="entry name" value="PglD_N"/>
</dbReference>
<sequence length="211" mass="22746">MLIIGAKGFAKEVLEILHQNNIFDNIAFFDDVNQDTPNFLYGSFPVLKSIEEAKHFFLEYSNQFTIGIGNPNLRFKIYESFIKIGGNLVSTISPNSDIGHFGNSIDEGNNITSGVIITNDVTLGKGVLVNLNSTIGHDCNIGDFVEICPNVNISGNCNIGDFTFIGTSATILPNLNIGKNVIIGAGAVVTKDVPDNVLVMGIPAKIIKEIK</sequence>
<evidence type="ECO:0000256" key="2">
    <source>
        <dbReference type="ARBA" id="ARBA00022679"/>
    </source>
</evidence>
<gene>
    <name evidence="8" type="ORF">ABGB03_14085</name>
</gene>
<dbReference type="AlphaFoldDB" id="A0AAU7BS65"/>
<evidence type="ECO:0000256" key="4">
    <source>
        <dbReference type="ARBA" id="ARBA00023315"/>
    </source>
</evidence>
<dbReference type="InterPro" id="IPR050179">
    <property type="entry name" value="Trans_hexapeptide_repeat"/>
</dbReference>
<proteinExistence type="inferred from homology"/>
<name>A0AAU7BS65_9FLAO</name>
<dbReference type="InterPro" id="IPR011004">
    <property type="entry name" value="Trimer_LpxA-like_sf"/>
</dbReference>
<evidence type="ECO:0000256" key="5">
    <source>
        <dbReference type="PIRSR" id="PIRSR620019-1"/>
    </source>
</evidence>
<dbReference type="NCBIfam" id="TIGR03570">
    <property type="entry name" value="NeuD_NnaD"/>
    <property type="match status" value="1"/>
</dbReference>
<dbReference type="RefSeq" id="WP_347923213.1">
    <property type="nucleotide sequence ID" value="NZ_CP157199.1"/>
</dbReference>
<dbReference type="InterPro" id="IPR020019">
    <property type="entry name" value="AcTrfase_PglD-like"/>
</dbReference>
<comment type="similarity">
    <text evidence="1">Belongs to the transferase hexapeptide repeat family.</text>
</comment>
<feature type="binding site" evidence="6">
    <location>
        <position position="69"/>
    </location>
    <ligand>
        <name>substrate</name>
    </ligand>
</feature>
<dbReference type="PANTHER" id="PTHR43300">
    <property type="entry name" value="ACETYLTRANSFERASE"/>
    <property type="match status" value="1"/>
</dbReference>
<evidence type="ECO:0000256" key="1">
    <source>
        <dbReference type="ARBA" id="ARBA00007274"/>
    </source>
</evidence>
<keyword evidence="3" id="KW-0677">Repeat</keyword>
<feature type="site" description="Increases basicity of active site His" evidence="5">
    <location>
        <position position="138"/>
    </location>
</feature>
<keyword evidence="2" id="KW-0808">Transferase</keyword>
<dbReference type="GO" id="GO:0016746">
    <property type="term" value="F:acyltransferase activity"/>
    <property type="evidence" value="ECO:0007669"/>
    <property type="project" value="UniProtKB-KW"/>
</dbReference>
<dbReference type="Gene3D" id="2.160.10.10">
    <property type="entry name" value="Hexapeptide repeat proteins"/>
    <property type="match status" value="1"/>
</dbReference>
<reference evidence="8" key="1">
    <citation type="submission" date="2024-05" db="EMBL/GenBank/DDBJ databases">
        <title>Pontimicrobium maritimus sp. nov., isolated form sea water.</title>
        <authorList>
            <person name="Muhammad N."/>
            <person name="Vuong T.Q."/>
            <person name="Han H.L."/>
            <person name="Kim S.-G."/>
        </authorList>
    </citation>
    <scope>NUCLEOTIDE SEQUENCE</scope>
    <source>
        <strain evidence="8">SW4</strain>
    </source>
</reference>
<evidence type="ECO:0000256" key="3">
    <source>
        <dbReference type="ARBA" id="ARBA00022737"/>
    </source>
</evidence>